<sequence>MAEVIAPAPVPIRATPILQEKLHPWTQPQTTFEASKHLSYDAAPKVLSMADIGLPEDTGISSTAVSEPFPLFTEDAIRTMRDELFTNELWEDCAFSTEFAGCQLRGHCPNYAPFMHAAWTDPSTLKIVSDIAGVDLIPVYDYDIGNINIAVMDPNDALKKTADNSADEMPVTKWHVDSYPFVCVVMMSDTTNMVGGETAVKTGTGEVLKIRGPSMGSAIVLQGRYITHQALAAMGGSERITMITSFRARNPFVADKSNLGNIRPISEQSELYFQWTQYRIDVLQKRLEGMRELLEEEHRLKKTTDKKRIKDFLVDQAEWLSDTNREIQ</sequence>
<name>A0A9P9D564_9PLEO</name>
<organism evidence="1 2">
    <name type="scientific">Dendryphion nanum</name>
    <dbReference type="NCBI Taxonomy" id="256645"/>
    <lineage>
        <taxon>Eukaryota</taxon>
        <taxon>Fungi</taxon>
        <taxon>Dikarya</taxon>
        <taxon>Ascomycota</taxon>
        <taxon>Pezizomycotina</taxon>
        <taxon>Dothideomycetes</taxon>
        <taxon>Pleosporomycetidae</taxon>
        <taxon>Pleosporales</taxon>
        <taxon>Torulaceae</taxon>
        <taxon>Dendryphion</taxon>
    </lineage>
</organism>
<dbReference type="PANTHER" id="PTHR41677">
    <property type="entry name" value="YALI0B19030P"/>
    <property type="match status" value="1"/>
</dbReference>
<gene>
    <name evidence="1" type="ORF">B0J11DRAFT_597750</name>
</gene>
<comment type="caution">
    <text evidence="1">The sequence shown here is derived from an EMBL/GenBank/DDBJ whole genome shotgun (WGS) entry which is preliminary data.</text>
</comment>
<evidence type="ECO:0000313" key="2">
    <source>
        <dbReference type="Proteomes" id="UP000700596"/>
    </source>
</evidence>
<dbReference type="Proteomes" id="UP000700596">
    <property type="component" value="Unassembled WGS sequence"/>
</dbReference>
<evidence type="ECO:0008006" key="3">
    <source>
        <dbReference type="Google" id="ProtNLM"/>
    </source>
</evidence>
<protein>
    <recommendedName>
        <fullName evidence="3">Fe2OG dioxygenase domain-containing protein</fullName>
    </recommendedName>
</protein>
<evidence type="ECO:0000313" key="1">
    <source>
        <dbReference type="EMBL" id="KAH7112933.1"/>
    </source>
</evidence>
<dbReference type="OrthoDB" id="10256055at2759"/>
<reference evidence="1" key="1">
    <citation type="journal article" date="2021" name="Nat. Commun.">
        <title>Genetic determinants of endophytism in the Arabidopsis root mycobiome.</title>
        <authorList>
            <person name="Mesny F."/>
            <person name="Miyauchi S."/>
            <person name="Thiergart T."/>
            <person name="Pickel B."/>
            <person name="Atanasova L."/>
            <person name="Karlsson M."/>
            <person name="Huettel B."/>
            <person name="Barry K.W."/>
            <person name="Haridas S."/>
            <person name="Chen C."/>
            <person name="Bauer D."/>
            <person name="Andreopoulos W."/>
            <person name="Pangilinan J."/>
            <person name="LaButti K."/>
            <person name="Riley R."/>
            <person name="Lipzen A."/>
            <person name="Clum A."/>
            <person name="Drula E."/>
            <person name="Henrissat B."/>
            <person name="Kohler A."/>
            <person name="Grigoriev I.V."/>
            <person name="Martin F.M."/>
            <person name="Hacquard S."/>
        </authorList>
    </citation>
    <scope>NUCLEOTIDE SEQUENCE</scope>
    <source>
        <strain evidence="1">MPI-CAGE-CH-0243</strain>
    </source>
</reference>
<dbReference type="PANTHER" id="PTHR41677:SF1">
    <property type="entry name" value="FE2OG DIOXYGENASE DOMAIN-CONTAINING PROTEIN"/>
    <property type="match status" value="1"/>
</dbReference>
<dbReference type="AlphaFoldDB" id="A0A9P9D564"/>
<accession>A0A9P9D564</accession>
<proteinExistence type="predicted"/>
<keyword evidence="2" id="KW-1185">Reference proteome</keyword>
<dbReference type="EMBL" id="JAGMWT010000020">
    <property type="protein sequence ID" value="KAH7112933.1"/>
    <property type="molecule type" value="Genomic_DNA"/>
</dbReference>